<dbReference type="Proteomes" id="UP000290809">
    <property type="component" value="Unassembled WGS sequence"/>
</dbReference>
<proteinExistence type="predicted"/>
<accession>A0A430Q8I9</accession>
<keyword evidence="3" id="KW-1185">Reference proteome</keyword>
<reference evidence="2 3" key="1">
    <citation type="journal article" date="2019" name="PLoS Pathog.">
        <title>Genome sequence of the bovine parasite Schistosoma bovis Tanzania.</title>
        <authorList>
            <person name="Oey H."/>
            <person name="Zakrzewski M."/>
            <person name="Gobert G."/>
            <person name="Gravermann K."/>
            <person name="Stoye J."/>
            <person name="Jones M."/>
            <person name="Mcmanus D."/>
            <person name="Krause L."/>
        </authorList>
    </citation>
    <scope>NUCLEOTIDE SEQUENCE [LARGE SCALE GENOMIC DNA]</scope>
    <source>
        <strain evidence="2 3">TAN1997</strain>
    </source>
</reference>
<gene>
    <name evidence="2" type="ORF">DC041_0008616</name>
</gene>
<sequence>MIAETLQNDDGFPAKTSDFPENFNPIREEWIGRILKEKSKDVLKTRQIYYSLLNNGKLAAKLSKPKPLDSDHPTNCKPNSIKLLVKVILYNNILKK</sequence>
<organism evidence="2 3">
    <name type="scientific">Schistosoma bovis</name>
    <name type="common">Blood fluke</name>
    <dbReference type="NCBI Taxonomy" id="6184"/>
    <lineage>
        <taxon>Eukaryota</taxon>
        <taxon>Metazoa</taxon>
        <taxon>Spiralia</taxon>
        <taxon>Lophotrochozoa</taxon>
        <taxon>Platyhelminthes</taxon>
        <taxon>Trematoda</taxon>
        <taxon>Digenea</taxon>
        <taxon>Strigeidida</taxon>
        <taxon>Schistosomatoidea</taxon>
        <taxon>Schistosomatidae</taxon>
        <taxon>Schistosoma</taxon>
    </lineage>
</organism>
<comment type="caution">
    <text evidence="2">The sequence shown here is derived from an EMBL/GenBank/DDBJ whole genome shotgun (WGS) entry which is preliminary data.</text>
</comment>
<dbReference type="EMBL" id="QMKO01002301">
    <property type="protein sequence ID" value="RTG83985.1"/>
    <property type="molecule type" value="Genomic_DNA"/>
</dbReference>
<protein>
    <submittedName>
        <fullName evidence="2">Uncharacterized protein</fullName>
    </submittedName>
</protein>
<evidence type="ECO:0000313" key="2">
    <source>
        <dbReference type="EMBL" id="RTG83985.1"/>
    </source>
</evidence>
<name>A0A430Q8I9_SCHBO</name>
<feature type="region of interest" description="Disordered" evidence="1">
    <location>
        <begin position="1"/>
        <end position="20"/>
    </location>
</feature>
<dbReference type="AlphaFoldDB" id="A0A430Q8I9"/>
<evidence type="ECO:0000313" key="3">
    <source>
        <dbReference type="Proteomes" id="UP000290809"/>
    </source>
</evidence>
<evidence type="ECO:0000256" key="1">
    <source>
        <dbReference type="SAM" id="MobiDB-lite"/>
    </source>
</evidence>